<dbReference type="PANTHER" id="PTHR47249:SF1">
    <property type="entry name" value="VACUOLAR PROTEIN 8"/>
    <property type="match status" value="1"/>
</dbReference>
<dbReference type="PANTHER" id="PTHR47249">
    <property type="entry name" value="VACUOLAR PROTEIN 8"/>
    <property type="match status" value="1"/>
</dbReference>
<evidence type="ECO:0000313" key="10">
    <source>
        <dbReference type="EnsemblMetazoa" id="CapteP96157"/>
    </source>
</evidence>
<feature type="repeat" description="ARM" evidence="8">
    <location>
        <begin position="253"/>
        <end position="295"/>
    </location>
</feature>
<dbReference type="GO" id="GO:0043495">
    <property type="term" value="F:protein-membrane adaptor activity"/>
    <property type="evidence" value="ECO:0007669"/>
    <property type="project" value="InterPro"/>
</dbReference>
<evidence type="ECO:0000313" key="11">
    <source>
        <dbReference type="Proteomes" id="UP000014760"/>
    </source>
</evidence>
<dbReference type="InterPro" id="IPR000225">
    <property type="entry name" value="Armadillo"/>
</dbReference>
<proteinExistence type="inferred from homology"/>
<dbReference type="Proteomes" id="UP000014760">
    <property type="component" value="Unassembled WGS sequence"/>
</dbReference>
<evidence type="ECO:0000256" key="7">
    <source>
        <dbReference type="ARBA" id="ARBA00026209"/>
    </source>
</evidence>
<evidence type="ECO:0000256" key="6">
    <source>
        <dbReference type="ARBA" id="ARBA00023288"/>
    </source>
</evidence>
<evidence type="ECO:0000256" key="2">
    <source>
        <dbReference type="ARBA" id="ARBA00005462"/>
    </source>
</evidence>
<evidence type="ECO:0000256" key="4">
    <source>
        <dbReference type="ARBA" id="ARBA00022737"/>
    </source>
</evidence>
<reference evidence="10" key="3">
    <citation type="submission" date="2015-06" db="UniProtKB">
        <authorList>
            <consortium name="EnsemblMetazoa"/>
        </authorList>
    </citation>
    <scope>IDENTIFICATION</scope>
</reference>
<gene>
    <name evidence="9" type="ORF">CAPTEDRAFT_96157</name>
</gene>
<organism evidence="9">
    <name type="scientific">Capitella teleta</name>
    <name type="common">Polychaete worm</name>
    <dbReference type="NCBI Taxonomy" id="283909"/>
    <lineage>
        <taxon>Eukaryota</taxon>
        <taxon>Metazoa</taxon>
        <taxon>Spiralia</taxon>
        <taxon>Lophotrochozoa</taxon>
        <taxon>Annelida</taxon>
        <taxon>Polychaeta</taxon>
        <taxon>Sedentaria</taxon>
        <taxon>Scolecida</taxon>
        <taxon>Capitellidae</taxon>
        <taxon>Capitella</taxon>
    </lineage>
</organism>
<dbReference type="STRING" id="283909.R7UKS7"/>
<dbReference type="SUPFAM" id="SSF48371">
    <property type="entry name" value="ARM repeat"/>
    <property type="match status" value="1"/>
</dbReference>
<feature type="repeat" description="ARM" evidence="8">
    <location>
        <begin position="212"/>
        <end position="254"/>
    </location>
</feature>
<dbReference type="InterPro" id="IPR016024">
    <property type="entry name" value="ARM-type_fold"/>
</dbReference>
<sequence length="342" mass="37632">FLTEDRLRDLCVLTYSDNIDLQRSAAQCFAELSQTANAIITEVEMEPLVVLLHSKDALVRRSSSLAVSNYAIHGPECNRVSILNSNVVKPLIGLLESDDVEVQCNTCGCITTLSTTERSKEEMVALGIIPPLLLLAQSPDIRVQRNSTGALLNLSHLQPNRNELVEAGAIPIINNILTSPDCDIQYYCAAVLSNFAFTQRHRYLIIGIGEFDIIRRLIDLLESANERVKVQSLASLRNLTSDTDAQHIIVKLGALSSLKSIINTAKDELLLAGLALLRNLTIHKKNEECIVDATFLSDLIRIVRTEMNSLYQEHAAGSLRNLAAGDQVHVRTSDLVMGAKHS</sequence>
<keyword evidence="5" id="KW-0472">Membrane</keyword>
<evidence type="ECO:0000256" key="5">
    <source>
        <dbReference type="ARBA" id="ARBA00023136"/>
    </source>
</evidence>
<dbReference type="Pfam" id="PF05804">
    <property type="entry name" value="KAP"/>
    <property type="match status" value="1"/>
</dbReference>
<keyword evidence="4" id="KW-0677">Repeat</keyword>
<evidence type="ECO:0000313" key="9">
    <source>
        <dbReference type="EMBL" id="ELU07119.1"/>
    </source>
</evidence>
<dbReference type="AlphaFoldDB" id="R7UKS7"/>
<dbReference type="EMBL" id="AMQN01007173">
    <property type="status" value="NOT_ANNOTATED_CDS"/>
    <property type="molecule type" value="Genomic_DNA"/>
</dbReference>
<feature type="non-terminal residue" evidence="9">
    <location>
        <position position="1"/>
    </location>
</feature>
<dbReference type="OMA" id="YMGRNFS"/>
<comment type="subcellular location">
    <subcellularLocation>
        <location evidence="1">Vacuole membrane</location>
        <topology evidence="1">Lipid-anchor</topology>
    </subcellularLocation>
</comment>
<reference evidence="9 11" key="2">
    <citation type="journal article" date="2013" name="Nature">
        <title>Insights into bilaterian evolution from three spiralian genomes.</title>
        <authorList>
            <person name="Simakov O."/>
            <person name="Marletaz F."/>
            <person name="Cho S.J."/>
            <person name="Edsinger-Gonzales E."/>
            <person name="Havlak P."/>
            <person name="Hellsten U."/>
            <person name="Kuo D.H."/>
            <person name="Larsson T."/>
            <person name="Lv J."/>
            <person name="Arendt D."/>
            <person name="Savage R."/>
            <person name="Osoegawa K."/>
            <person name="de Jong P."/>
            <person name="Grimwood J."/>
            <person name="Chapman J.A."/>
            <person name="Shapiro H."/>
            <person name="Aerts A."/>
            <person name="Otillar R.P."/>
            <person name="Terry A.Y."/>
            <person name="Boore J.L."/>
            <person name="Grigoriev I.V."/>
            <person name="Lindberg D.R."/>
            <person name="Seaver E.C."/>
            <person name="Weisblat D.A."/>
            <person name="Putnam N.H."/>
            <person name="Rokhsar D.S."/>
        </authorList>
    </citation>
    <scope>NUCLEOTIDE SEQUENCE</scope>
    <source>
        <strain evidence="9 11">I ESC-2004</strain>
    </source>
</reference>
<comment type="similarity">
    <text evidence="2">Belongs to the beta-catenin family.</text>
</comment>
<evidence type="ECO:0000256" key="3">
    <source>
        <dbReference type="ARBA" id="ARBA00022554"/>
    </source>
</evidence>
<dbReference type="SMART" id="SM00185">
    <property type="entry name" value="ARM"/>
    <property type="match status" value="6"/>
</dbReference>
<dbReference type="GO" id="GO:0005774">
    <property type="term" value="C:vacuolar membrane"/>
    <property type="evidence" value="ECO:0007669"/>
    <property type="project" value="UniProtKB-SubCell"/>
</dbReference>
<dbReference type="GO" id="GO:0071562">
    <property type="term" value="P:nucleus-vacuole junction assembly"/>
    <property type="evidence" value="ECO:0007669"/>
    <property type="project" value="InterPro"/>
</dbReference>
<keyword evidence="11" id="KW-1185">Reference proteome</keyword>
<protein>
    <recommendedName>
        <fullName evidence="7">Vacuolar protein 8</fullName>
    </recommendedName>
</protein>
<dbReference type="OrthoDB" id="7537227at2759"/>
<reference evidence="11" key="1">
    <citation type="submission" date="2012-12" db="EMBL/GenBank/DDBJ databases">
        <authorList>
            <person name="Hellsten U."/>
            <person name="Grimwood J."/>
            <person name="Chapman J.A."/>
            <person name="Shapiro H."/>
            <person name="Aerts A."/>
            <person name="Otillar R.P."/>
            <person name="Terry A.Y."/>
            <person name="Boore J.L."/>
            <person name="Simakov O."/>
            <person name="Marletaz F."/>
            <person name="Cho S.-J."/>
            <person name="Edsinger-Gonzales E."/>
            <person name="Havlak P."/>
            <person name="Kuo D.-H."/>
            <person name="Larsson T."/>
            <person name="Lv J."/>
            <person name="Arendt D."/>
            <person name="Savage R."/>
            <person name="Osoegawa K."/>
            <person name="de Jong P."/>
            <person name="Lindberg D.R."/>
            <person name="Seaver E.C."/>
            <person name="Weisblat D.A."/>
            <person name="Putnam N.H."/>
            <person name="Grigoriev I.V."/>
            <person name="Rokhsar D.S."/>
        </authorList>
    </citation>
    <scope>NUCLEOTIDE SEQUENCE</scope>
    <source>
        <strain evidence="11">I ESC-2004</strain>
    </source>
</reference>
<feature type="repeat" description="ARM" evidence="8">
    <location>
        <begin position="127"/>
        <end position="169"/>
    </location>
</feature>
<dbReference type="InterPro" id="IPR045156">
    <property type="entry name" value="Vac8"/>
</dbReference>
<dbReference type="PROSITE" id="PS50176">
    <property type="entry name" value="ARM_REPEAT"/>
    <property type="match status" value="3"/>
</dbReference>
<dbReference type="InterPro" id="IPR011989">
    <property type="entry name" value="ARM-like"/>
</dbReference>
<evidence type="ECO:0000256" key="1">
    <source>
        <dbReference type="ARBA" id="ARBA00004592"/>
    </source>
</evidence>
<dbReference type="HOGENOM" id="CLU_021483_0_0_1"/>
<evidence type="ECO:0000256" key="8">
    <source>
        <dbReference type="PROSITE-ProRule" id="PRU00259"/>
    </source>
</evidence>
<accession>R7UKS7</accession>
<keyword evidence="6" id="KW-0449">Lipoprotein</keyword>
<name>R7UKS7_CAPTE</name>
<dbReference type="Gene3D" id="1.25.10.10">
    <property type="entry name" value="Leucine-rich Repeat Variant"/>
    <property type="match status" value="2"/>
</dbReference>
<dbReference type="EMBL" id="KB300141">
    <property type="protein sequence ID" value="ELU07119.1"/>
    <property type="molecule type" value="Genomic_DNA"/>
</dbReference>
<keyword evidence="3" id="KW-0926">Vacuole</keyword>
<dbReference type="EnsemblMetazoa" id="CapteT96157">
    <property type="protein sequence ID" value="CapteP96157"/>
    <property type="gene ID" value="CapteG96157"/>
</dbReference>